<dbReference type="OrthoDB" id="2937326at2759"/>
<dbReference type="PANTHER" id="PTHR37019:SF2">
    <property type="entry name" value="EXPERA DOMAIN-CONTAINING PROTEIN"/>
    <property type="match status" value="1"/>
</dbReference>
<dbReference type="Proteomes" id="UP000664203">
    <property type="component" value="Unassembled WGS sequence"/>
</dbReference>
<feature type="transmembrane region" description="Helical" evidence="1">
    <location>
        <begin position="122"/>
        <end position="145"/>
    </location>
</feature>
<gene>
    <name evidence="3" type="ORF">ALECFALPRED_003023</name>
</gene>
<dbReference type="EMBL" id="CAJPDR010000002">
    <property type="protein sequence ID" value="CAF9903877.1"/>
    <property type="molecule type" value="Genomic_DNA"/>
</dbReference>
<reference evidence="3" key="1">
    <citation type="submission" date="2021-03" db="EMBL/GenBank/DDBJ databases">
        <authorList>
            <person name="Tagirdzhanova G."/>
        </authorList>
    </citation>
    <scope>NUCLEOTIDE SEQUENCE</scope>
</reference>
<keyword evidence="4" id="KW-1185">Reference proteome</keyword>
<dbReference type="PANTHER" id="PTHR37019">
    <property type="entry name" value="CHROMOSOME 1, WHOLE GENOME SHOTGUN SEQUENCE"/>
    <property type="match status" value="1"/>
</dbReference>
<name>A0A8H3HVA7_9LECA</name>
<proteinExistence type="predicted"/>
<accession>A0A8H3HVA7</accession>
<feature type="transmembrane region" description="Helical" evidence="1">
    <location>
        <begin position="56"/>
        <end position="77"/>
    </location>
</feature>
<feature type="transmembrane region" description="Helical" evidence="1">
    <location>
        <begin position="7"/>
        <end position="27"/>
    </location>
</feature>
<dbReference type="Pfam" id="PF24803">
    <property type="entry name" value="DUF7704"/>
    <property type="match status" value="1"/>
</dbReference>
<keyword evidence="1" id="KW-0472">Membrane</keyword>
<organism evidence="3 4">
    <name type="scientific">Alectoria fallacina</name>
    <dbReference type="NCBI Taxonomy" id="1903189"/>
    <lineage>
        <taxon>Eukaryota</taxon>
        <taxon>Fungi</taxon>
        <taxon>Dikarya</taxon>
        <taxon>Ascomycota</taxon>
        <taxon>Pezizomycotina</taxon>
        <taxon>Lecanoromycetes</taxon>
        <taxon>OSLEUM clade</taxon>
        <taxon>Lecanoromycetidae</taxon>
        <taxon>Lecanorales</taxon>
        <taxon>Lecanorineae</taxon>
        <taxon>Parmeliaceae</taxon>
        <taxon>Alectoria</taxon>
    </lineage>
</organism>
<keyword evidence="1" id="KW-0812">Transmembrane</keyword>
<comment type="caution">
    <text evidence="3">The sequence shown here is derived from an EMBL/GenBank/DDBJ whole genome shotgun (WGS) entry which is preliminary data.</text>
</comment>
<evidence type="ECO:0000313" key="3">
    <source>
        <dbReference type="EMBL" id="CAF9903877.1"/>
    </source>
</evidence>
<feature type="transmembrane region" description="Helical" evidence="1">
    <location>
        <begin position="84"/>
        <end position="102"/>
    </location>
</feature>
<evidence type="ECO:0000259" key="2">
    <source>
        <dbReference type="Pfam" id="PF24803"/>
    </source>
</evidence>
<sequence>MASILPVFPRIVFTVFEPIALVAGYLAPVLDTTGFVNSQLPSTSITTISPTATNHILALQLGNVYGLLAMVGVGVLYGTTEAKVVHNFLLACAIADVGHLYVTYAVMGYTHFIDVQGWNPMGWGNIGVTLGLLLVRILYLVGAFGKDKVVHSSKKATKKDI</sequence>
<evidence type="ECO:0000313" key="4">
    <source>
        <dbReference type="Proteomes" id="UP000664203"/>
    </source>
</evidence>
<dbReference type="AlphaFoldDB" id="A0A8H3HVA7"/>
<protein>
    <recommendedName>
        <fullName evidence="2">DUF7704 domain-containing protein</fullName>
    </recommendedName>
</protein>
<evidence type="ECO:0000256" key="1">
    <source>
        <dbReference type="SAM" id="Phobius"/>
    </source>
</evidence>
<dbReference type="InterPro" id="IPR056121">
    <property type="entry name" value="DUF7704"/>
</dbReference>
<keyword evidence="1" id="KW-1133">Transmembrane helix</keyword>
<feature type="domain" description="DUF7704" evidence="2">
    <location>
        <begin position="2"/>
        <end position="146"/>
    </location>
</feature>